<evidence type="ECO:0000256" key="2">
    <source>
        <dbReference type="SAM" id="SignalP"/>
    </source>
</evidence>
<feature type="region of interest" description="Disordered" evidence="1">
    <location>
        <begin position="56"/>
        <end position="89"/>
    </location>
</feature>
<feature type="compositionally biased region" description="Low complexity" evidence="1">
    <location>
        <begin position="59"/>
        <end position="75"/>
    </location>
</feature>
<sequence>MRNVLTSLLLVVLVTSSCKCKDNKGPLSVYCKIWEELYRSMYQYWQGLSQYLSPWAEDTTTSSSSSSSSSSTTTSEGETTAEALDMTRPTPSVIPIKMVQLASSQNDITSSELTSE</sequence>
<keyword evidence="2" id="KW-0732">Signal</keyword>
<name>A0A1B6GSJ7_9HEMI</name>
<organism evidence="3">
    <name type="scientific">Cuerna arida</name>
    <dbReference type="NCBI Taxonomy" id="1464854"/>
    <lineage>
        <taxon>Eukaryota</taxon>
        <taxon>Metazoa</taxon>
        <taxon>Ecdysozoa</taxon>
        <taxon>Arthropoda</taxon>
        <taxon>Hexapoda</taxon>
        <taxon>Insecta</taxon>
        <taxon>Pterygota</taxon>
        <taxon>Neoptera</taxon>
        <taxon>Paraneoptera</taxon>
        <taxon>Hemiptera</taxon>
        <taxon>Auchenorrhyncha</taxon>
        <taxon>Membracoidea</taxon>
        <taxon>Cicadellidae</taxon>
        <taxon>Cicadellinae</taxon>
        <taxon>Proconiini</taxon>
        <taxon>Cuerna</taxon>
    </lineage>
</organism>
<reference evidence="3" key="1">
    <citation type="submission" date="2015-11" db="EMBL/GenBank/DDBJ databases">
        <title>De novo transcriptome assembly of four potential Pierce s Disease insect vectors from Arizona vineyards.</title>
        <authorList>
            <person name="Tassone E.E."/>
        </authorList>
    </citation>
    <scope>NUCLEOTIDE SEQUENCE</scope>
</reference>
<dbReference type="AlphaFoldDB" id="A0A1B6GSJ7"/>
<protein>
    <submittedName>
        <fullName evidence="3">Uncharacterized protein</fullName>
    </submittedName>
</protein>
<proteinExistence type="predicted"/>
<accession>A0A1B6GSJ7</accession>
<gene>
    <name evidence="3" type="ORF">g.18183</name>
</gene>
<feature type="signal peptide" evidence="2">
    <location>
        <begin position="1"/>
        <end position="20"/>
    </location>
</feature>
<feature type="chain" id="PRO_5008583909" evidence="2">
    <location>
        <begin position="21"/>
        <end position="116"/>
    </location>
</feature>
<dbReference type="EMBL" id="GECZ01004377">
    <property type="protein sequence ID" value="JAS65392.1"/>
    <property type="molecule type" value="Transcribed_RNA"/>
</dbReference>
<evidence type="ECO:0000256" key="1">
    <source>
        <dbReference type="SAM" id="MobiDB-lite"/>
    </source>
</evidence>
<evidence type="ECO:0000313" key="3">
    <source>
        <dbReference type="EMBL" id="JAS65392.1"/>
    </source>
</evidence>
<dbReference type="PROSITE" id="PS51257">
    <property type="entry name" value="PROKAR_LIPOPROTEIN"/>
    <property type="match status" value="1"/>
</dbReference>